<keyword evidence="2" id="KW-1185">Reference proteome</keyword>
<name>A0ACC0VGQ6_9STRA</name>
<comment type="caution">
    <text evidence="1">The sequence shown here is derived from an EMBL/GenBank/DDBJ whole genome shotgun (WGS) entry which is preliminary data.</text>
</comment>
<proteinExistence type="predicted"/>
<gene>
    <name evidence="1" type="ORF">PsorP6_014201</name>
</gene>
<evidence type="ECO:0000313" key="2">
    <source>
        <dbReference type="Proteomes" id="UP001163321"/>
    </source>
</evidence>
<organism evidence="1 2">
    <name type="scientific">Peronosclerospora sorghi</name>
    <dbReference type="NCBI Taxonomy" id="230839"/>
    <lineage>
        <taxon>Eukaryota</taxon>
        <taxon>Sar</taxon>
        <taxon>Stramenopiles</taxon>
        <taxon>Oomycota</taxon>
        <taxon>Peronosporomycetes</taxon>
        <taxon>Peronosporales</taxon>
        <taxon>Peronosporaceae</taxon>
        <taxon>Peronosclerospora</taxon>
    </lineage>
</organism>
<evidence type="ECO:0000313" key="1">
    <source>
        <dbReference type="EMBL" id="KAI9905604.1"/>
    </source>
</evidence>
<dbReference type="Proteomes" id="UP001163321">
    <property type="component" value="Chromosome 9"/>
</dbReference>
<protein>
    <submittedName>
        <fullName evidence="1">Uncharacterized protein</fullName>
    </submittedName>
</protein>
<sequence>MLGDCRIEMYILALAARDDAFDAIRKDTSIPRPCMSSSEEAGGGASASSAFSFIRSSSTKRKRVVLSIHDKQQVLQRLEGGEQPMAIAQEFGISRQQVSDIKKNKERILAYCIDAKCISTLMRKTLKPVPQHHPGVEQELYRWIIRQRKLGRHVSAHALSTKTADLFMQYSSTKVPLSLASMTTWLRHFKKAYGLKVVSENEVQQLPEQFVPAMYVARPDGATGSVQLKVEAPTTSTQATIDLIRVLNKQVTQTQRDILLKLDELDERVAKLCYVLHPSARLSKGRVDPVES</sequence>
<dbReference type="EMBL" id="CM047588">
    <property type="protein sequence ID" value="KAI9905604.1"/>
    <property type="molecule type" value="Genomic_DNA"/>
</dbReference>
<accession>A0ACC0VGQ6</accession>
<reference evidence="1 2" key="1">
    <citation type="journal article" date="2022" name="bioRxiv">
        <title>The genome of the oomycete Peronosclerospora sorghi, a cosmopolitan pathogen of maize and sorghum, is inflated with dispersed pseudogenes.</title>
        <authorList>
            <person name="Fletcher K."/>
            <person name="Martin F."/>
            <person name="Isakeit T."/>
            <person name="Cavanaugh K."/>
            <person name="Magill C."/>
            <person name="Michelmore R."/>
        </authorList>
    </citation>
    <scope>NUCLEOTIDE SEQUENCE [LARGE SCALE GENOMIC DNA]</scope>
    <source>
        <strain evidence="1">P6</strain>
    </source>
</reference>